<dbReference type="AlphaFoldDB" id="A0A4U8Q8Y8"/>
<evidence type="ECO:0000313" key="1">
    <source>
        <dbReference type="EMBL" id="TLD00633.1"/>
    </source>
</evidence>
<accession>A0A4U8Q8Y8</accession>
<protein>
    <recommendedName>
        <fullName evidence="3">DUF2000 domain-containing protein</fullName>
    </recommendedName>
</protein>
<organism evidence="1 2">
    <name type="scientific">Robinsoniella peoriensis</name>
    <dbReference type="NCBI Taxonomy" id="180332"/>
    <lineage>
        <taxon>Bacteria</taxon>
        <taxon>Bacillati</taxon>
        <taxon>Bacillota</taxon>
        <taxon>Clostridia</taxon>
        <taxon>Lachnospirales</taxon>
        <taxon>Lachnospiraceae</taxon>
        <taxon>Robinsoniella</taxon>
    </lineage>
</organism>
<reference evidence="1 2" key="1">
    <citation type="journal article" date="2019" name="Anaerobe">
        <title>Detection of Robinsoniella peoriensis in multiple bone samples of a trauma patient.</title>
        <authorList>
            <person name="Schrottner P."/>
            <person name="Hartwich K."/>
            <person name="Bunk B."/>
            <person name="Schober I."/>
            <person name="Helbig S."/>
            <person name="Rudolph W.W."/>
            <person name="Gunzer F."/>
        </authorList>
    </citation>
    <scope>NUCLEOTIDE SEQUENCE [LARGE SCALE GENOMIC DNA]</scope>
    <source>
        <strain evidence="1 2">DSM 106044</strain>
    </source>
</reference>
<name>A0A4U8Q8Y8_9FIRM</name>
<gene>
    <name evidence="1" type="ORF">DSM106044_02465</name>
</gene>
<keyword evidence="2" id="KW-1185">Reference proteome</keyword>
<dbReference type="SUPFAM" id="SSF102462">
    <property type="entry name" value="Peptidyl-tRNA hydrolase II"/>
    <property type="match status" value="1"/>
</dbReference>
<evidence type="ECO:0008006" key="3">
    <source>
        <dbReference type="Google" id="ProtNLM"/>
    </source>
</evidence>
<dbReference type="Pfam" id="PF09391">
    <property type="entry name" value="DUF2000"/>
    <property type="match status" value="1"/>
</dbReference>
<comment type="caution">
    <text evidence="1">The sequence shown here is derived from an EMBL/GenBank/DDBJ whole genome shotgun (WGS) entry which is preliminary data.</text>
</comment>
<dbReference type="PIRSF" id="PIRSF033736">
    <property type="entry name" value="UCP033763"/>
    <property type="match status" value="1"/>
</dbReference>
<dbReference type="Gene3D" id="3.40.1490.10">
    <property type="entry name" value="Bit1"/>
    <property type="match status" value="1"/>
</dbReference>
<dbReference type="STRING" id="180332.GCA_000797495_05007"/>
<dbReference type="RefSeq" id="WP_044293875.1">
    <property type="nucleotide sequence ID" value="NZ_JTGN01000002.1"/>
</dbReference>
<sequence length="140" mass="15369">MDSQNDKCVMVIDENLPLGIIANTAAVLGITLGRQHPEIVGADVSDGTKNEHLGITAFPVPILKGNVQIIKDLRSRLYTEEFKPLTVADFSDVAQSCNDYEDFTKKLSKVDEEKLQYFGIAICGNKKLVNKLTGSMGLLR</sequence>
<dbReference type="Proteomes" id="UP000306509">
    <property type="component" value="Unassembled WGS sequence"/>
</dbReference>
<dbReference type="InterPro" id="IPR018988">
    <property type="entry name" value="DUF2000"/>
</dbReference>
<dbReference type="EMBL" id="QGQD01000051">
    <property type="protein sequence ID" value="TLD00633.1"/>
    <property type="molecule type" value="Genomic_DNA"/>
</dbReference>
<proteinExistence type="predicted"/>
<evidence type="ECO:0000313" key="2">
    <source>
        <dbReference type="Proteomes" id="UP000306509"/>
    </source>
</evidence>
<dbReference type="InterPro" id="IPR023476">
    <property type="entry name" value="Pep_tRNA_hydro_II_dom_sf"/>
</dbReference>
<dbReference type="InterPro" id="IPR017021">
    <property type="entry name" value="UCP033763"/>
</dbReference>